<dbReference type="RefSeq" id="WP_338175986.1">
    <property type="nucleotide sequence ID" value="NZ_JAEKNQ010000003.1"/>
</dbReference>
<dbReference type="Pfam" id="PF00300">
    <property type="entry name" value="His_Phos_1"/>
    <property type="match status" value="1"/>
</dbReference>
<protein>
    <submittedName>
        <fullName evidence="1">Histidine phosphatase family protein</fullName>
    </submittedName>
</protein>
<dbReference type="Gene3D" id="3.40.50.1240">
    <property type="entry name" value="Phosphoglycerate mutase-like"/>
    <property type="match status" value="1"/>
</dbReference>
<evidence type="ECO:0000313" key="2">
    <source>
        <dbReference type="Proteomes" id="UP000620075"/>
    </source>
</evidence>
<organism evidence="1 2">
    <name type="scientific">Candidatus Dormiibacter inghamiae</name>
    <dbReference type="NCBI Taxonomy" id="3127013"/>
    <lineage>
        <taxon>Bacteria</taxon>
        <taxon>Bacillati</taxon>
        <taxon>Candidatus Dormiibacterota</taxon>
        <taxon>Candidatus Dormibacteria</taxon>
        <taxon>Candidatus Dormibacterales</taxon>
        <taxon>Candidatus Dormibacteraceae</taxon>
        <taxon>Candidatus Dormiibacter</taxon>
    </lineage>
</organism>
<dbReference type="SMART" id="SM00855">
    <property type="entry name" value="PGAM"/>
    <property type="match status" value="1"/>
</dbReference>
<gene>
    <name evidence="1" type="ORF">JF888_00310</name>
</gene>
<dbReference type="InterPro" id="IPR013078">
    <property type="entry name" value="His_Pase_superF_clade-1"/>
</dbReference>
<proteinExistence type="predicted"/>
<sequence length="158" mass="17016">MTRLVQVALIRHAHAGQRSAWRGDDRLRPLSARGRRQAEGLLQTLGIVDVGRILSSGYLRCTQTVEPLAQACRLAVEDEGALVEGASLEQVLRLFGGFRAGAVVCCTHGDVMALVCEELLRSGLAKRDAVRFEKGGTWLLDLAGGRLTAARYLPPPAA</sequence>
<comment type="caution">
    <text evidence="1">The sequence shown here is derived from an EMBL/GenBank/DDBJ whole genome shotgun (WGS) entry which is preliminary data.</text>
</comment>
<name>A0A934KE26_9BACT</name>
<dbReference type="AlphaFoldDB" id="A0A934KE26"/>
<dbReference type="SUPFAM" id="SSF53254">
    <property type="entry name" value="Phosphoglycerate mutase-like"/>
    <property type="match status" value="1"/>
</dbReference>
<dbReference type="Proteomes" id="UP000620075">
    <property type="component" value="Unassembled WGS sequence"/>
</dbReference>
<dbReference type="EMBL" id="JAEKNQ010000003">
    <property type="protein sequence ID" value="MBJ7601636.1"/>
    <property type="molecule type" value="Genomic_DNA"/>
</dbReference>
<reference evidence="1 2" key="1">
    <citation type="submission" date="2020-10" db="EMBL/GenBank/DDBJ databases">
        <title>Ca. Dormibacterota MAGs.</title>
        <authorList>
            <person name="Montgomery K."/>
        </authorList>
    </citation>
    <scope>NUCLEOTIDE SEQUENCE [LARGE SCALE GENOMIC DNA]</scope>
    <source>
        <strain evidence="1">SC8811_S16_3</strain>
    </source>
</reference>
<dbReference type="InterPro" id="IPR029033">
    <property type="entry name" value="His_PPase_superfam"/>
</dbReference>
<evidence type="ECO:0000313" key="1">
    <source>
        <dbReference type="EMBL" id="MBJ7601636.1"/>
    </source>
</evidence>
<dbReference type="CDD" id="cd07067">
    <property type="entry name" value="HP_PGM_like"/>
    <property type="match status" value="1"/>
</dbReference>
<accession>A0A934KE26</accession>